<accession>A5C746</accession>
<sequence length="355" mass="39493">MPQESPNAEVGRFNRVMERMKEMKQWWQEVVLEVEDAGPLYNNTNKKATVVMSSHFDILCNDGYLAGGKVDGLYVSLNHPNVHGTCVAWGIKEGSLSPKVAVRLRIALRSHVASCFSMSARWDIASTSVAIKCQKGKKKTGRLVEWVEKASFDRLNKLFMISTNEWNYQTLMIDQNLLAVVEEEEDMAANLRAAFKERQCKHLSDSIAIAYHFAKKSCTEVPHLVPVLDILLVPKPSTDAVGLSRVPDARPSIGKDAYPKRGGVSTVSIPLSDELVDYTTSVPPCAQGPRAPSWKEMIELLKQVPYFTKTKAPSISMGDFFPATKRVTVDLNGDLLISFIVRLPFSNPESVISHI</sequence>
<name>A5C746_VITVI</name>
<dbReference type="AlphaFoldDB" id="A5C746"/>
<evidence type="ECO:0000313" key="1">
    <source>
        <dbReference type="EMBL" id="CAN64293.1"/>
    </source>
</evidence>
<reference evidence="1" key="1">
    <citation type="journal article" date="2007" name="PLoS ONE">
        <title>The first genome sequence of an elite grapevine cultivar (Pinot noir Vitis vinifera L.): coping with a highly heterozygous genome.</title>
        <authorList>
            <person name="Velasco R."/>
            <person name="Zharkikh A."/>
            <person name="Troggio M."/>
            <person name="Cartwright D.A."/>
            <person name="Cestaro A."/>
            <person name="Pruss D."/>
            <person name="Pindo M."/>
            <person name="FitzGerald L.M."/>
            <person name="Vezzulli S."/>
            <person name="Reid J."/>
            <person name="Malacarne G."/>
            <person name="Iliev D."/>
            <person name="Coppola G."/>
            <person name="Wardell B."/>
            <person name="Micheletti D."/>
            <person name="Macalma T."/>
            <person name="Facci M."/>
            <person name="Mitchell J.T."/>
            <person name="Perazzolli M."/>
            <person name="Eldredge G."/>
            <person name="Gatto P."/>
            <person name="Oyzerski R."/>
            <person name="Moretto M."/>
            <person name="Gutin N."/>
            <person name="Stefanini M."/>
            <person name="Chen Y."/>
            <person name="Segala C."/>
            <person name="Davenport C."/>
            <person name="Dematte L."/>
            <person name="Mraz A."/>
            <person name="Battilana J."/>
            <person name="Stormo K."/>
            <person name="Costa F."/>
            <person name="Tao Q."/>
            <person name="Si-Ammour A."/>
            <person name="Harkins T."/>
            <person name="Lackey A."/>
            <person name="Perbost C."/>
            <person name="Taillon B."/>
            <person name="Stella A."/>
            <person name="Solovyev V."/>
            <person name="Fawcett J.A."/>
            <person name="Sterck L."/>
            <person name="Vandepoele K."/>
            <person name="Grando S.M."/>
            <person name="Toppo S."/>
            <person name="Moser C."/>
            <person name="Lanchbury J."/>
            <person name="Bogden R."/>
            <person name="Skolnick M."/>
            <person name="Sgaramella V."/>
            <person name="Bhatnagar S.K."/>
            <person name="Fontana P."/>
            <person name="Gutin A."/>
            <person name="Van de Peer Y."/>
            <person name="Salamini F."/>
            <person name="Viola R."/>
        </authorList>
    </citation>
    <scope>NUCLEOTIDE SEQUENCE</scope>
</reference>
<proteinExistence type="predicted"/>
<protein>
    <submittedName>
        <fullName evidence="1">Uncharacterized protein</fullName>
    </submittedName>
</protein>
<dbReference type="EMBL" id="AM484601">
    <property type="protein sequence ID" value="CAN64293.1"/>
    <property type="molecule type" value="Genomic_DNA"/>
</dbReference>
<organism evidence="1">
    <name type="scientific">Vitis vinifera</name>
    <name type="common">Grape</name>
    <dbReference type="NCBI Taxonomy" id="29760"/>
    <lineage>
        <taxon>Eukaryota</taxon>
        <taxon>Viridiplantae</taxon>
        <taxon>Streptophyta</taxon>
        <taxon>Embryophyta</taxon>
        <taxon>Tracheophyta</taxon>
        <taxon>Spermatophyta</taxon>
        <taxon>Magnoliopsida</taxon>
        <taxon>eudicotyledons</taxon>
        <taxon>Gunneridae</taxon>
        <taxon>Pentapetalae</taxon>
        <taxon>rosids</taxon>
        <taxon>Vitales</taxon>
        <taxon>Vitaceae</taxon>
        <taxon>Viteae</taxon>
        <taxon>Vitis</taxon>
    </lineage>
</organism>
<gene>
    <name evidence="1" type="ORF">VITISV_041412</name>
</gene>